<name>A0A5E4R9D7_9NEOP</name>
<gene>
    <name evidence="2" type="ORF">LSINAPIS_LOCUS15321</name>
</gene>
<feature type="region of interest" description="Disordered" evidence="1">
    <location>
        <begin position="82"/>
        <end position="114"/>
    </location>
</feature>
<dbReference type="Proteomes" id="UP000324832">
    <property type="component" value="Unassembled WGS sequence"/>
</dbReference>
<protein>
    <submittedName>
        <fullName evidence="2">Uncharacterized protein</fullName>
    </submittedName>
</protein>
<sequence length="149" mass="15905">MALSPRKLASNFTNFTANRGVEANEEEIANTYLALQSSTSGGVGCSCDREECRAAGDCCSPPTADTVHNSTDSYLQVLVHKQRRHRPGLGAAARQKSRLPEASSPEQRSLRAPQVREELVGNAGTGQTCSAGQALLFTCPFTAALHQRS</sequence>
<dbReference type="AlphaFoldDB" id="A0A5E4R9D7"/>
<evidence type="ECO:0000313" key="3">
    <source>
        <dbReference type="Proteomes" id="UP000324832"/>
    </source>
</evidence>
<accession>A0A5E4R9D7</accession>
<keyword evidence="3" id="KW-1185">Reference proteome</keyword>
<reference evidence="2 3" key="1">
    <citation type="submission" date="2017-07" db="EMBL/GenBank/DDBJ databases">
        <authorList>
            <person name="Talla V."/>
            <person name="Backstrom N."/>
        </authorList>
    </citation>
    <scope>NUCLEOTIDE SEQUENCE [LARGE SCALE GENOMIC DNA]</scope>
</reference>
<organism evidence="2 3">
    <name type="scientific">Leptidea sinapis</name>
    <dbReference type="NCBI Taxonomy" id="189913"/>
    <lineage>
        <taxon>Eukaryota</taxon>
        <taxon>Metazoa</taxon>
        <taxon>Ecdysozoa</taxon>
        <taxon>Arthropoda</taxon>
        <taxon>Hexapoda</taxon>
        <taxon>Insecta</taxon>
        <taxon>Pterygota</taxon>
        <taxon>Neoptera</taxon>
        <taxon>Endopterygota</taxon>
        <taxon>Lepidoptera</taxon>
        <taxon>Glossata</taxon>
        <taxon>Ditrysia</taxon>
        <taxon>Papilionoidea</taxon>
        <taxon>Pieridae</taxon>
        <taxon>Dismorphiinae</taxon>
        <taxon>Leptidea</taxon>
    </lineage>
</organism>
<evidence type="ECO:0000256" key="1">
    <source>
        <dbReference type="SAM" id="MobiDB-lite"/>
    </source>
</evidence>
<dbReference type="EMBL" id="FZQP02007032">
    <property type="protein sequence ID" value="VVD05862.1"/>
    <property type="molecule type" value="Genomic_DNA"/>
</dbReference>
<proteinExistence type="predicted"/>
<evidence type="ECO:0000313" key="2">
    <source>
        <dbReference type="EMBL" id="VVD05862.1"/>
    </source>
</evidence>